<gene>
    <name evidence="1" type="ORF">AVEN_241217_1</name>
</gene>
<name>A0A4Y2CZQ1_ARAVE</name>
<reference evidence="1 2" key="1">
    <citation type="journal article" date="2019" name="Sci. Rep.">
        <title>Orb-weaving spider Araneus ventricosus genome elucidates the spidroin gene catalogue.</title>
        <authorList>
            <person name="Kono N."/>
            <person name="Nakamura H."/>
            <person name="Ohtoshi R."/>
            <person name="Moran D.A.P."/>
            <person name="Shinohara A."/>
            <person name="Yoshida Y."/>
            <person name="Fujiwara M."/>
            <person name="Mori M."/>
            <person name="Tomita M."/>
            <person name="Arakawa K."/>
        </authorList>
    </citation>
    <scope>NUCLEOTIDE SEQUENCE [LARGE SCALE GENOMIC DNA]</scope>
</reference>
<evidence type="ECO:0000313" key="2">
    <source>
        <dbReference type="Proteomes" id="UP000499080"/>
    </source>
</evidence>
<protein>
    <submittedName>
        <fullName evidence="1">Uncharacterized protein</fullName>
    </submittedName>
</protein>
<organism evidence="1 2">
    <name type="scientific">Araneus ventricosus</name>
    <name type="common">Orbweaver spider</name>
    <name type="synonym">Epeira ventricosa</name>
    <dbReference type="NCBI Taxonomy" id="182803"/>
    <lineage>
        <taxon>Eukaryota</taxon>
        <taxon>Metazoa</taxon>
        <taxon>Ecdysozoa</taxon>
        <taxon>Arthropoda</taxon>
        <taxon>Chelicerata</taxon>
        <taxon>Arachnida</taxon>
        <taxon>Araneae</taxon>
        <taxon>Araneomorphae</taxon>
        <taxon>Entelegynae</taxon>
        <taxon>Araneoidea</taxon>
        <taxon>Araneidae</taxon>
        <taxon>Araneus</taxon>
    </lineage>
</organism>
<sequence>MQIQQRQRQQRIRQEIFRTSELPDYRVQRLCFDKSQHINRRQTSMRLGLYLEAFRYDPTKDYWLHPKAAFGKMNVIFEGCDGLVVRSWLWGGGSHVGNTIPLKMRHAIDPLHAKSYLKGHTLSRYCGSEVWKRCTFSDSSSSSVDASKLRGQSQNNPCVSTKRDVEIKL</sequence>
<proteinExistence type="predicted"/>
<accession>A0A4Y2CZQ1</accession>
<dbReference type="EMBL" id="BGPR01000277">
    <property type="protein sequence ID" value="GBM09893.1"/>
    <property type="molecule type" value="Genomic_DNA"/>
</dbReference>
<dbReference type="AlphaFoldDB" id="A0A4Y2CZQ1"/>
<comment type="caution">
    <text evidence="1">The sequence shown here is derived from an EMBL/GenBank/DDBJ whole genome shotgun (WGS) entry which is preliminary data.</text>
</comment>
<dbReference type="Proteomes" id="UP000499080">
    <property type="component" value="Unassembled WGS sequence"/>
</dbReference>
<evidence type="ECO:0000313" key="1">
    <source>
        <dbReference type="EMBL" id="GBM09893.1"/>
    </source>
</evidence>
<keyword evidence="2" id="KW-1185">Reference proteome</keyword>